<dbReference type="AlphaFoldDB" id="A0A516V475"/>
<evidence type="ECO:0000313" key="2">
    <source>
        <dbReference type="Proteomes" id="UP000315891"/>
    </source>
</evidence>
<protein>
    <submittedName>
        <fullName evidence="1">Uncharacterized protein</fullName>
    </submittedName>
</protein>
<proteinExistence type="predicted"/>
<organism evidence="1 2">
    <name type="scientific">Pseudoluteimonas lycopersici</name>
    <dbReference type="NCBI Taxonomy" id="1324796"/>
    <lineage>
        <taxon>Bacteria</taxon>
        <taxon>Pseudomonadati</taxon>
        <taxon>Pseudomonadota</taxon>
        <taxon>Gammaproteobacteria</taxon>
        <taxon>Lysobacterales</taxon>
        <taxon>Lysobacteraceae</taxon>
        <taxon>Pseudoluteimonas</taxon>
    </lineage>
</organism>
<dbReference type="RefSeq" id="WP_143878800.1">
    <property type="nucleotide sequence ID" value="NZ_BAABLZ010000001.1"/>
</dbReference>
<accession>A0A516V475</accession>
<reference evidence="1 2" key="1">
    <citation type="submission" date="2019-07" db="EMBL/GenBank/DDBJ databases">
        <title>Lysobacter weifangensis sp. nov., isolated from bensulfuron-methyl contaminated farmland soil.</title>
        <authorList>
            <person name="Zhao H."/>
        </authorList>
    </citation>
    <scope>NUCLEOTIDE SEQUENCE [LARGE SCALE GENOMIC DNA]</scope>
    <source>
        <strain evidence="1 2">CC-Bw-6</strain>
    </source>
</reference>
<name>A0A516V475_9GAMM</name>
<sequence>MARSATASQYLTVSGSVCKPAGVSTNPDFVSKATGGRNESTTAGIFVICPFNLSPVPSDGGAIIEMNVILYSIDGTPRTSTCTTVIGSLNRYVPPTYSTKAINVPAESTGVVAAWTAGDFGGTTGAGIPGSAWTTVTCILPPQTAIGLLYARYNPNLGSDPQ</sequence>
<gene>
    <name evidence="1" type="ORF">FNZ56_05090</name>
</gene>
<dbReference type="EMBL" id="CP041742">
    <property type="protein sequence ID" value="QDQ73287.1"/>
    <property type="molecule type" value="Genomic_DNA"/>
</dbReference>
<evidence type="ECO:0000313" key="1">
    <source>
        <dbReference type="EMBL" id="QDQ73287.1"/>
    </source>
</evidence>
<keyword evidence="2" id="KW-1185">Reference proteome</keyword>
<dbReference type="Proteomes" id="UP000315891">
    <property type="component" value="Chromosome"/>
</dbReference>